<dbReference type="OrthoDB" id="9806017at2"/>
<dbReference type="PANTHER" id="PTHR35177:SF1">
    <property type="entry name" value="HYDROGENASE MATURATION FACTOR HYPC"/>
    <property type="match status" value="1"/>
</dbReference>
<dbReference type="InterPro" id="IPR019812">
    <property type="entry name" value="Hydgase_assmbl_chp_CS"/>
</dbReference>
<protein>
    <submittedName>
        <fullName evidence="2">HypC/HybG/HupF family hydrogenase formation chaperone</fullName>
    </submittedName>
</protein>
<dbReference type="GO" id="GO:0051604">
    <property type="term" value="P:protein maturation"/>
    <property type="evidence" value="ECO:0007669"/>
    <property type="project" value="TreeGrafter"/>
</dbReference>
<dbReference type="SUPFAM" id="SSF159127">
    <property type="entry name" value="HupF/HypC-like"/>
    <property type="match status" value="1"/>
</dbReference>
<dbReference type="GO" id="GO:1902670">
    <property type="term" value="F:carbon dioxide binding"/>
    <property type="evidence" value="ECO:0007669"/>
    <property type="project" value="TreeGrafter"/>
</dbReference>
<dbReference type="AlphaFoldDB" id="A0A7Y0ZQ41"/>
<accession>A0A7Y0ZQ41</accession>
<dbReference type="Proteomes" id="UP000552560">
    <property type="component" value="Unassembled WGS sequence"/>
</dbReference>
<dbReference type="Gene3D" id="2.30.30.140">
    <property type="match status" value="1"/>
</dbReference>
<dbReference type="GO" id="GO:0005506">
    <property type="term" value="F:iron ion binding"/>
    <property type="evidence" value="ECO:0007669"/>
    <property type="project" value="TreeGrafter"/>
</dbReference>
<dbReference type="Pfam" id="PF01455">
    <property type="entry name" value="HupF_HypC"/>
    <property type="match status" value="1"/>
</dbReference>
<dbReference type="NCBIfam" id="TIGR00074">
    <property type="entry name" value="hypC_hupF"/>
    <property type="match status" value="1"/>
</dbReference>
<comment type="caution">
    <text evidence="2">The sequence shown here is derived from an EMBL/GenBank/DDBJ whole genome shotgun (WGS) entry which is preliminary data.</text>
</comment>
<dbReference type="EMBL" id="JAAQWE010000003">
    <property type="protein sequence ID" value="NMX95804.1"/>
    <property type="molecule type" value="Genomic_DNA"/>
</dbReference>
<evidence type="ECO:0000256" key="1">
    <source>
        <dbReference type="ARBA" id="ARBA00006018"/>
    </source>
</evidence>
<dbReference type="PRINTS" id="PR00445">
    <property type="entry name" value="HUPFHYPC"/>
</dbReference>
<dbReference type="PROSITE" id="PS01097">
    <property type="entry name" value="HUPF_HYPC"/>
    <property type="match status" value="1"/>
</dbReference>
<dbReference type="RefSeq" id="WP_046484077.1">
    <property type="nucleotide sequence ID" value="NZ_CP149793.1"/>
</dbReference>
<dbReference type="InterPro" id="IPR001109">
    <property type="entry name" value="Hydrogenase_HupF/HypC"/>
</dbReference>
<organism evidence="2 3">
    <name type="scientific">Pseudomonas veronii</name>
    <dbReference type="NCBI Taxonomy" id="76761"/>
    <lineage>
        <taxon>Bacteria</taxon>
        <taxon>Pseudomonadati</taxon>
        <taxon>Pseudomonadota</taxon>
        <taxon>Gammaproteobacteria</taxon>
        <taxon>Pseudomonadales</taxon>
        <taxon>Pseudomonadaceae</taxon>
        <taxon>Pseudomonas</taxon>
    </lineage>
</organism>
<gene>
    <name evidence="2" type="ORF">HBO43_04265</name>
</gene>
<comment type="similarity">
    <text evidence="1">Belongs to the HupF/HypC family.</text>
</comment>
<name>A0A7Y0ZQ41_PSEVE</name>
<evidence type="ECO:0000313" key="3">
    <source>
        <dbReference type="Proteomes" id="UP000552560"/>
    </source>
</evidence>
<reference evidence="2 3" key="1">
    <citation type="journal article" date="2020" name="Front. Microbiol.">
        <title>Genetic Organization of the aprX-lipA2 Operon Affects the Proteolytic Potential of Pseudomonas Species in Milk.</title>
        <authorList>
            <person name="Maier C."/>
            <person name="Huptas C."/>
            <person name="von Neubeck M."/>
            <person name="Scherer S."/>
            <person name="Wenning M."/>
            <person name="Lucking G."/>
        </authorList>
    </citation>
    <scope>NUCLEOTIDE SEQUENCE [LARGE SCALE GENOMIC DNA]</scope>
    <source>
        <strain evidence="2 3">WS 4671</strain>
    </source>
</reference>
<dbReference type="PANTHER" id="PTHR35177">
    <property type="entry name" value="HYDROGENASE MATURATION FACTOR HYBG"/>
    <property type="match status" value="1"/>
</dbReference>
<evidence type="ECO:0000313" key="2">
    <source>
        <dbReference type="EMBL" id="NMX95804.1"/>
    </source>
</evidence>
<sequence>MCIGLPMQVIAAELGFARCRDRHGEERRIDLSLVGPCAVGDWLLIFLDAARERLDAQRASEIDSTLRLLEAALFGTAPQPDSVPGFSLPSAMNAEQLAALLGHASPPLVAPAALTPPQPSVKDPT</sequence>
<proteinExistence type="inferred from homology"/>